<name>R7ZPJ2_9BACT</name>
<dbReference type="InterPro" id="IPR023845">
    <property type="entry name" value="DUF3817_TM"/>
</dbReference>
<organism evidence="8 9">
    <name type="scientific">Lunatimonas lonarensis</name>
    <dbReference type="NCBI Taxonomy" id="1232681"/>
    <lineage>
        <taxon>Bacteria</taxon>
        <taxon>Pseudomonadati</taxon>
        <taxon>Bacteroidota</taxon>
        <taxon>Cytophagia</taxon>
        <taxon>Cytophagales</taxon>
        <taxon>Cyclobacteriaceae</taxon>
    </lineage>
</organism>
<keyword evidence="4 6" id="KW-1133">Transmembrane helix</keyword>
<protein>
    <recommendedName>
        <fullName evidence="7">DUF3817 domain-containing protein</fullName>
    </recommendedName>
</protein>
<reference evidence="8 9" key="1">
    <citation type="submission" date="2013-02" db="EMBL/GenBank/DDBJ databases">
        <title>A novel strain isolated from Lonar lake, Maharashtra, India.</title>
        <authorList>
            <person name="Singh A."/>
        </authorList>
    </citation>
    <scope>NUCLEOTIDE SEQUENCE [LARGE SCALE GENOMIC DNA]</scope>
    <source>
        <strain evidence="8 9">AK24</strain>
    </source>
</reference>
<dbReference type="NCBIfam" id="TIGR03954">
    <property type="entry name" value="integ_memb_HG"/>
    <property type="match status" value="1"/>
</dbReference>
<evidence type="ECO:0000256" key="1">
    <source>
        <dbReference type="ARBA" id="ARBA00004651"/>
    </source>
</evidence>
<keyword evidence="2" id="KW-1003">Cell membrane</keyword>
<dbReference type="Pfam" id="PF12823">
    <property type="entry name" value="DUF3817"/>
    <property type="match status" value="1"/>
</dbReference>
<dbReference type="PANTHER" id="PTHR40077">
    <property type="entry name" value="MEMBRANE PROTEIN-RELATED"/>
    <property type="match status" value="1"/>
</dbReference>
<evidence type="ECO:0000313" key="8">
    <source>
        <dbReference type="EMBL" id="EON75944.1"/>
    </source>
</evidence>
<proteinExistence type="predicted"/>
<keyword evidence="5 6" id="KW-0472">Membrane</keyword>
<dbReference type="Proteomes" id="UP000013909">
    <property type="component" value="Unassembled WGS sequence"/>
</dbReference>
<evidence type="ECO:0000256" key="4">
    <source>
        <dbReference type="ARBA" id="ARBA00022989"/>
    </source>
</evidence>
<evidence type="ECO:0000259" key="7">
    <source>
        <dbReference type="Pfam" id="PF12823"/>
    </source>
</evidence>
<dbReference type="EMBL" id="AQHR01000091">
    <property type="protein sequence ID" value="EON75944.1"/>
    <property type="molecule type" value="Genomic_DNA"/>
</dbReference>
<keyword evidence="9" id="KW-1185">Reference proteome</keyword>
<dbReference type="AlphaFoldDB" id="R7ZPJ2"/>
<sequence>MLVLVFVAMPLKYIFELPLMVTYVGWIHGVLFMVYMLVLFPTSRKLRWTFRTAVMGLIAAILPFGPFLFDRKLKKQEHLIASSH</sequence>
<keyword evidence="3 6" id="KW-0812">Transmembrane</keyword>
<gene>
    <name evidence="8" type="ORF">ADIS_3532</name>
</gene>
<evidence type="ECO:0000256" key="2">
    <source>
        <dbReference type="ARBA" id="ARBA00022475"/>
    </source>
</evidence>
<evidence type="ECO:0000256" key="3">
    <source>
        <dbReference type="ARBA" id="ARBA00022692"/>
    </source>
</evidence>
<comment type="caution">
    <text evidence="8">The sequence shown here is derived from an EMBL/GenBank/DDBJ whole genome shotgun (WGS) entry which is preliminary data.</text>
</comment>
<feature type="domain" description="DUF3817" evidence="7">
    <location>
        <begin position="2"/>
        <end position="75"/>
    </location>
</feature>
<dbReference type="PANTHER" id="PTHR40077:SF1">
    <property type="entry name" value="MEMBRANE PROTEIN"/>
    <property type="match status" value="1"/>
</dbReference>
<feature type="transmembrane region" description="Helical" evidence="6">
    <location>
        <begin position="20"/>
        <end position="40"/>
    </location>
</feature>
<dbReference type="STRING" id="1232681.ADIS_3532"/>
<evidence type="ECO:0000256" key="6">
    <source>
        <dbReference type="SAM" id="Phobius"/>
    </source>
</evidence>
<accession>R7ZPJ2</accession>
<comment type="subcellular location">
    <subcellularLocation>
        <location evidence="1">Cell membrane</location>
        <topology evidence="1">Multi-pass membrane protein</topology>
    </subcellularLocation>
</comment>
<feature type="transmembrane region" description="Helical" evidence="6">
    <location>
        <begin position="52"/>
        <end position="69"/>
    </location>
</feature>
<evidence type="ECO:0000313" key="9">
    <source>
        <dbReference type="Proteomes" id="UP000013909"/>
    </source>
</evidence>
<evidence type="ECO:0000256" key="5">
    <source>
        <dbReference type="ARBA" id="ARBA00023136"/>
    </source>
</evidence>
<dbReference type="GO" id="GO:0005886">
    <property type="term" value="C:plasma membrane"/>
    <property type="evidence" value="ECO:0007669"/>
    <property type="project" value="UniProtKB-SubCell"/>
</dbReference>